<sequence length="1298" mass="142254">MAFTVLRMIRRIFLRTTRRDFQILHEAHVGALPEYANQVVSTGCTKNLTIIERAQRAATKMIAGLKSVDYETRLAVLDLFVLEYRRLRGDPLRTDALFEQSLANRFSPLIQQTHSGDMGRRFSSSERTLSFGKITFINANSPAGNILPRAENIKSGATPFFHLCFSGERQPLNDKNTIDPGNLDNSLDPVYQSVNPFTMPSDSVNKCSGPDEGGLTSSSKTSSSPIVTENVCGGLSAPSQSPKTTGAVHTTRDSENKLDDESTSSLSDFYLSESHPGQLDLNVDSSRTSPNSGPVMSEYVQRIASVIYSEFEAMIEAYGLPVVERLMPLVIGVLENLDELHKDQAAYHAEVDQLREQCDFLKEKLERETHRRKQSELRLLQAEDAFEEDRKAKEEKLEELTTSCRQAELRFENTKDQLSRMEAKEAEWKKDGVRLHERINELIRSNLELTNQVKFANRQRPTSGRPSQVRMGSSAAPAMVLYEDLVPEPTATSHPESGITFDATSGGFGFDEMPSNEEGACVEDEIPAGMWKEIDTLIKENMELVETKNALNVVKDDLLAKIDSLTFENTSLRESVAHLTQVRSRLQSELACTDQLLNNARSEVDELKEKVTSLSSKKEDSSGAATMHKKRFTRAEMSRVLSERNQYKERLMELQETIRFTETLRAGQKGHPELLIGLSGSGTKLTNASAASGSSTTSQSGRLQSLQNFFAAFSAGHRADSAGDRCGTPTGQTATLQNSVSHSWVTLSHKYTGSPIYGWCQGLNPSDTPTLVRAKTSPDTCFSGVPMPVQCRMVGGLHRRQLEIAAALVVPISTASPQHSRIWLIGRGPVDVVAASGSPGTCVGGTRGYVGQVHIFEPNRFSQPVHSFDLDLGFMPTSAMYVQQSSDLQPCPITTGSIQPDGHDLIRFAWEFVVTDVKPEADHVILASNDGRFLLLRVADDLTSTHPDLDRKDAWITARFQVVDTALVANCMISINQFACLSLSNPNGLSQLVCVNLGETLRNALQTSLSTHALLSIPGEAKSTGPMVMTREPSSTTTEGKIWLGTAGAGQCHCFSPQILKFTHILTLPADTPCLHAIEVQPVTDSPSTVVWLAVSGSGTTATSAHALNGDPLSCPMPKDDANKGMARLLAFDAERQEVLRRIDLTCALSAMIDTEGVTDPVDLTICRLLFVTESNKSPTIWFATRSGFVGRLPVDKLRGDPKDLEVLSANSISVSCHGYRRPVCNLIAIKDTNSVGEFLVVAVGHDYVHLRPQQLQASEQAAGDQATGSFVFDSFSRLRQMGSGAHAIVWRVNSTHT</sequence>
<feature type="region of interest" description="Disordered" evidence="5">
    <location>
        <begin position="172"/>
        <end position="271"/>
    </location>
</feature>
<keyword evidence="2" id="KW-0963">Cytoplasm</keyword>
<dbReference type="EMBL" id="KL597069">
    <property type="protein sequence ID" value="KER20306.1"/>
    <property type="molecule type" value="Genomic_DNA"/>
</dbReference>
<evidence type="ECO:0000259" key="7">
    <source>
        <dbReference type="PROSITE" id="PS51777"/>
    </source>
</evidence>
<dbReference type="Gene3D" id="1.20.58.1770">
    <property type="match status" value="1"/>
</dbReference>
<dbReference type="GO" id="GO:0019894">
    <property type="term" value="F:kinesin binding"/>
    <property type="evidence" value="ECO:0007669"/>
    <property type="project" value="TreeGrafter"/>
</dbReference>
<evidence type="ECO:0008006" key="10">
    <source>
        <dbReference type="Google" id="ProtNLM"/>
    </source>
</evidence>
<evidence type="ECO:0000313" key="8">
    <source>
        <dbReference type="EMBL" id="KER20306.1"/>
    </source>
</evidence>
<keyword evidence="9" id="KW-1185">Reference proteome</keyword>
<evidence type="ECO:0000256" key="4">
    <source>
        <dbReference type="SAM" id="Coils"/>
    </source>
</evidence>
<dbReference type="KEGG" id="ovi:T265_11114"/>
<evidence type="ECO:0000313" key="9">
    <source>
        <dbReference type="Proteomes" id="UP000054324"/>
    </source>
</evidence>
<gene>
    <name evidence="8" type="ORF">T265_11114</name>
</gene>
<feature type="compositionally biased region" description="Polar residues" evidence="5">
    <location>
        <begin position="192"/>
        <end position="206"/>
    </location>
</feature>
<evidence type="ECO:0000256" key="1">
    <source>
        <dbReference type="ARBA" id="ARBA00004496"/>
    </source>
</evidence>
<dbReference type="PROSITE" id="PS51777">
    <property type="entry name" value="RH2"/>
    <property type="match status" value="1"/>
</dbReference>
<dbReference type="InterPro" id="IPR034744">
    <property type="entry name" value="RH2"/>
</dbReference>
<dbReference type="GO" id="GO:0030159">
    <property type="term" value="F:signaling receptor complex adaptor activity"/>
    <property type="evidence" value="ECO:0007669"/>
    <property type="project" value="TreeGrafter"/>
</dbReference>
<dbReference type="OrthoDB" id="10256043at2759"/>
<accession>A0A074YZT8</accession>
<comment type="subcellular location">
    <subcellularLocation>
        <location evidence="1">Cytoplasm</location>
    </subcellularLocation>
</comment>
<dbReference type="GO" id="GO:0008432">
    <property type="term" value="F:JUN kinase binding"/>
    <property type="evidence" value="ECO:0007669"/>
    <property type="project" value="TreeGrafter"/>
</dbReference>
<dbReference type="GO" id="GO:0005078">
    <property type="term" value="F:MAP-kinase scaffold activity"/>
    <property type="evidence" value="ECO:0007669"/>
    <property type="project" value="InterPro"/>
</dbReference>
<feature type="domain" description="RH1" evidence="6">
    <location>
        <begin position="283"/>
        <end position="371"/>
    </location>
</feature>
<dbReference type="CTD" id="20325282"/>
<feature type="compositionally biased region" description="Basic and acidic residues" evidence="5">
    <location>
        <begin position="250"/>
        <end position="260"/>
    </location>
</feature>
<name>A0A074YZT8_OPIVI</name>
<dbReference type="InterPro" id="IPR039911">
    <property type="entry name" value="JIP3/JIP4"/>
</dbReference>
<dbReference type="PROSITE" id="PS51776">
    <property type="entry name" value="RH1"/>
    <property type="match status" value="1"/>
</dbReference>
<evidence type="ECO:0000256" key="3">
    <source>
        <dbReference type="ARBA" id="ARBA00023054"/>
    </source>
</evidence>
<reference evidence="8 9" key="1">
    <citation type="submission" date="2013-11" db="EMBL/GenBank/DDBJ databases">
        <title>Opisthorchis viverrini - life in the bile duct.</title>
        <authorList>
            <person name="Young N.D."/>
            <person name="Nagarajan N."/>
            <person name="Lin S.J."/>
            <person name="Korhonen P.K."/>
            <person name="Jex A.R."/>
            <person name="Hall R.S."/>
            <person name="Safavi-Hemami H."/>
            <person name="Kaewkong W."/>
            <person name="Bertrand D."/>
            <person name="Gao S."/>
            <person name="Seet Q."/>
            <person name="Wongkham S."/>
            <person name="Teh B.T."/>
            <person name="Wongkham C."/>
            <person name="Intapan P.M."/>
            <person name="Maleewong W."/>
            <person name="Yang X."/>
            <person name="Hu M."/>
            <person name="Wang Z."/>
            <person name="Hofmann A."/>
            <person name="Sternberg P.W."/>
            <person name="Tan P."/>
            <person name="Wang J."/>
            <person name="Gasser R.B."/>
        </authorList>
    </citation>
    <scope>NUCLEOTIDE SEQUENCE [LARGE SCALE GENOMIC DNA]</scope>
</reference>
<dbReference type="Proteomes" id="UP000054324">
    <property type="component" value="Unassembled WGS sequence"/>
</dbReference>
<feature type="coiled-coil region" evidence="4">
    <location>
        <begin position="337"/>
        <end position="459"/>
    </location>
</feature>
<dbReference type="InterPro" id="IPR034743">
    <property type="entry name" value="RH1"/>
</dbReference>
<feature type="domain" description="RH2" evidence="7">
    <location>
        <begin position="629"/>
        <end position="705"/>
    </location>
</feature>
<feature type="compositionally biased region" description="Polar residues" evidence="5">
    <location>
        <begin position="237"/>
        <end position="248"/>
    </location>
</feature>
<dbReference type="GO" id="GO:0005737">
    <property type="term" value="C:cytoplasm"/>
    <property type="evidence" value="ECO:0007669"/>
    <property type="project" value="UniProtKB-SubCell"/>
</dbReference>
<dbReference type="RefSeq" id="XP_009175944.1">
    <property type="nucleotide sequence ID" value="XM_009177680.1"/>
</dbReference>
<dbReference type="InterPro" id="IPR032486">
    <property type="entry name" value="JIP_LZII"/>
</dbReference>
<dbReference type="STRING" id="6198.A0A074YZT8"/>
<dbReference type="PANTHER" id="PTHR13886:SF4">
    <property type="entry name" value="JNK-INTERACTING PROTEIN 3"/>
    <property type="match status" value="1"/>
</dbReference>
<feature type="coiled-coil region" evidence="4">
    <location>
        <begin position="583"/>
        <end position="664"/>
    </location>
</feature>
<dbReference type="GO" id="GO:0016192">
    <property type="term" value="P:vesicle-mediated transport"/>
    <property type="evidence" value="ECO:0007669"/>
    <property type="project" value="TreeGrafter"/>
</dbReference>
<protein>
    <recommendedName>
        <fullName evidence="10">RH1 domain-containing protein</fullName>
    </recommendedName>
</protein>
<dbReference type="GeneID" id="20325282"/>
<organism evidence="8 9">
    <name type="scientific">Opisthorchis viverrini</name>
    <name type="common">Southeast Asian liver fluke</name>
    <dbReference type="NCBI Taxonomy" id="6198"/>
    <lineage>
        <taxon>Eukaryota</taxon>
        <taxon>Metazoa</taxon>
        <taxon>Spiralia</taxon>
        <taxon>Lophotrochozoa</taxon>
        <taxon>Platyhelminthes</taxon>
        <taxon>Trematoda</taxon>
        <taxon>Digenea</taxon>
        <taxon>Opisthorchiida</taxon>
        <taxon>Opisthorchiata</taxon>
        <taxon>Opisthorchiidae</taxon>
        <taxon>Opisthorchis</taxon>
    </lineage>
</organism>
<dbReference type="Pfam" id="PF16471">
    <property type="entry name" value="JIP_LZII"/>
    <property type="match status" value="1"/>
</dbReference>
<dbReference type="Pfam" id="PF09744">
    <property type="entry name" value="RH1"/>
    <property type="match status" value="1"/>
</dbReference>
<evidence type="ECO:0000256" key="5">
    <source>
        <dbReference type="SAM" id="MobiDB-lite"/>
    </source>
</evidence>
<evidence type="ECO:0000259" key="6">
    <source>
        <dbReference type="PROSITE" id="PS51776"/>
    </source>
</evidence>
<proteinExistence type="predicted"/>
<evidence type="ECO:0000256" key="2">
    <source>
        <dbReference type="ARBA" id="ARBA00022490"/>
    </source>
</evidence>
<dbReference type="PANTHER" id="PTHR13886">
    <property type="entry name" value="JNK/SAPK-ASSOCIATED PROTEIN"/>
    <property type="match status" value="1"/>
</dbReference>
<keyword evidence="3 4" id="KW-0175">Coiled coil</keyword>
<dbReference type="Gene3D" id="1.20.5.1000">
    <property type="entry name" value="arf6 gtpase in complex with a specific effector, jip4"/>
    <property type="match status" value="1"/>
</dbReference>